<feature type="domain" description="DNA-directed DNA polymerase family B exonuclease" evidence="1">
    <location>
        <begin position="89"/>
        <end position="234"/>
    </location>
</feature>
<accession>A0A383CI91</accession>
<dbReference type="EMBL" id="UINC01209183">
    <property type="protein sequence ID" value="SVE32096.1"/>
    <property type="molecule type" value="Genomic_DNA"/>
</dbReference>
<feature type="non-terminal residue" evidence="2">
    <location>
        <position position="236"/>
    </location>
</feature>
<dbReference type="SUPFAM" id="SSF53098">
    <property type="entry name" value="Ribonuclease H-like"/>
    <property type="match status" value="1"/>
</dbReference>
<dbReference type="PANTHER" id="PTHR10322:SF23">
    <property type="entry name" value="DNA POLYMERASE DELTA CATALYTIC SUBUNIT"/>
    <property type="match status" value="1"/>
</dbReference>
<dbReference type="AlphaFoldDB" id="A0A383CI91"/>
<dbReference type="GO" id="GO:0003887">
    <property type="term" value="F:DNA-directed DNA polymerase activity"/>
    <property type="evidence" value="ECO:0007669"/>
    <property type="project" value="TreeGrafter"/>
</dbReference>
<sequence length="236" mass="27730">MYQSIWYDNYKKKFHLWDDKAGYRVIPYRPYAYVKHSNGTHVSLYGDRLKKVFDFDKEDPHLFESDVPPTTRFLIDQYGNSDDVSEGHRLVFIDIEVEVTEGFPDVSKAQNAITAITIWDKIIDTYFTYVLDPKKQIKNYIKGNVEVELFSTEYEMLNKFFQKYMEIRPTIISGWNSDFFDVPYLYNRAVSVLGSSVAGLLSPISKVQWSDYKSRYVIAGVSCLDYFALYRKFSFI</sequence>
<organism evidence="2">
    <name type="scientific">marine metagenome</name>
    <dbReference type="NCBI Taxonomy" id="408172"/>
    <lineage>
        <taxon>unclassified sequences</taxon>
        <taxon>metagenomes</taxon>
        <taxon>ecological metagenomes</taxon>
    </lineage>
</organism>
<dbReference type="Gene3D" id="3.30.420.10">
    <property type="entry name" value="Ribonuclease H-like superfamily/Ribonuclease H"/>
    <property type="match status" value="1"/>
</dbReference>
<dbReference type="Pfam" id="PF03104">
    <property type="entry name" value="DNA_pol_B_exo1"/>
    <property type="match status" value="1"/>
</dbReference>
<dbReference type="InterPro" id="IPR006133">
    <property type="entry name" value="DNA-dir_DNA_pol_B_exonuc"/>
</dbReference>
<reference evidence="2" key="1">
    <citation type="submission" date="2018-05" db="EMBL/GenBank/DDBJ databases">
        <authorList>
            <person name="Lanie J.A."/>
            <person name="Ng W.-L."/>
            <person name="Kazmierczak K.M."/>
            <person name="Andrzejewski T.M."/>
            <person name="Davidsen T.M."/>
            <person name="Wayne K.J."/>
            <person name="Tettelin H."/>
            <person name="Glass J.I."/>
            <person name="Rusch D."/>
            <person name="Podicherti R."/>
            <person name="Tsui H.-C.T."/>
            <person name="Winkler M.E."/>
        </authorList>
    </citation>
    <scope>NUCLEOTIDE SEQUENCE</scope>
</reference>
<dbReference type="InterPro" id="IPR012337">
    <property type="entry name" value="RNaseH-like_sf"/>
</dbReference>
<dbReference type="PANTHER" id="PTHR10322">
    <property type="entry name" value="DNA POLYMERASE CATALYTIC SUBUNIT"/>
    <property type="match status" value="1"/>
</dbReference>
<name>A0A383CI91_9ZZZZ</name>
<protein>
    <recommendedName>
        <fullName evidence="1">DNA-directed DNA polymerase family B exonuclease domain-containing protein</fullName>
    </recommendedName>
</protein>
<dbReference type="InterPro" id="IPR036397">
    <property type="entry name" value="RNaseH_sf"/>
</dbReference>
<evidence type="ECO:0000259" key="1">
    <source>
        <dbReference type="Pfam" id="PF03104"/>
    </source>
</evidence>
<dbReference type="GO" id="GO:0006261">
    <property type="term" value="P:DNA-templated DNA replication"/>
    <property type="evidence" value="ECO:0007669"/>
    <property type="project" value="TreeGrafter"/>
</dbReference>
<dbReference type="GO" id="GO:0003676">
    <property type="term" value="F:nucleic acid binding"/>
    <property type="evidence" value="ECO:0007669"/>
    <property type="project" value="InterPro"/>
</dbReference>
<gene>
    <name evidence="2" type="ORF">METZ01_LOCUS484950</name>
</gene>
<dbReference type="InterPro" id="IPR050240">
    <property type="entry name" value="DNA_pol_type-B"/>
</dbReference>
<proteinExistence type="predicted"/>
<evidence type="ECO:0000313" key="2">
    <source>
        <dbReference type="EMBL" id="SVE32096.1"/>
    </source>
</evidence>